<organism evidence="2 3">
    <name type="scientific">Micavibrio aeruginosavorus</name>
    <dbReference type="NCBI Taxonomy" id="349221"/>
    <lineage>
        <taxon>Bacteria</taxon>
        <taxon>Pseudomonadati</taxon>
        <taxon>Bdellovibrionota</taxon>
        <taxon>Bdellovibrionia</taxon>
        <taxon>Bdellovibrionales</taxon>
        <taxon>Pseudobdellovibrionaceae</taxon>
        <taxon>Micavibrio</taxon>
    </lineage>
</organism>
<keyword evidence="1" id="KW-1133">Transmembrane helix</keyword>
<keyword evidence="1" id="KW-0812">Transmembrane</keyword>
<dbReference type="Proteomes" id="UP000249417">
    <property type="component" value="Unassembled WGS sequence"/>
</dbReference>
<comment type="caution">
    <text evidence="2">The sequence shown here is derived from an EMBL/GenBank/DDBJ whole genome shotgun (WGS) entry which is preliminary data.</text>
</comment>
<proteinExistence type="predicted"/>
<accession>A0A2W5PUP6</accession>
<reference evidence="2 3" key="1">
    <citation type="submission" date="2017-08" db="EMBL/GenBank/DDBJ databases">
        <title>Infants hospitalized years apart are colonized by the same room-sourced microbial strains.</title>
        <authorList>
            <person name="Brooks B."/>
            <person name="Olm M.R."/>
            <person name="Firek B.A."/>
            <person name="Baker R."/>
            <person name="Thomas B.C."/>
            <person name="Morowitz M.J."/>
            <person name="Banfield J.F."/>
        </authorList>
    </citation>
    <scope>NUCLEOTIDE SEQUENCE [LARGE SCALE GENOMIC DNA]</scope>
    <source>
        <strain evidence="2">S2_005_002_R2_29</strain>
    </source>
</reference>
<dbReference type="AlphaFoldDB" id="A0A2W5PUP6"/>
<evidence type="ECO:0000313" key="2">
    <source>
        <dbReference type="EMBL" id="PZQ46163.1"/>
    </source>
</evidence>
<dbReference type="EMBL" id="QFQB01000031">
    <property type="protein sequence ID" value="PZQ46163.1"/>
    <property type="molecule type" value="Genomic_DNA"/>
</dbReference>
<feature type="transmembrane region" description="Helical" evidence="1">
    <location>
        <begin position="40"/>
        <end position="58"/>
    </location>
</feature>
<name>A0A2W5PUP6_9BACT</name>
<gene>
    <name evidence="2" type="ORF">DI551_05650</name>
</gene>
<evidence type="ECO:0000313" key="3">
    <source>
        <dbReference type="Proteomes" id="UP000249417"/>
    </source>
</evidence>
<keyword evidence="1" id="KW-0472">Membrane</keyword>
<evidence type="ECO:0000256" key="1">
    <source>
        <dbReference type="SAM" id="Phobius"/>
    </source>
</evidence>
<protein>
    <submittedName>
        <fullName evidence="2">Uncharacterized protein</fullName>
    </submittedName>
</protein>
<sequence length="81" mass="9242">MSEKFIERGQMADISLTNASLKTGGAGALIFAWVESNMNFIIGLLTLFYLILQIVVIWPKALSELKRHWFNLIGLFDRRGR</sequence>